<reference evidence="2" key="1">
    <citation type="submission" date="2020-03" db="EMBL/GenBank/DDBJ databases">
        <authorList>
            <person name="Weist P."/>
        </authorList>
    </citation>
    <scope>NUCLEOTIDE SEQUENCE</scope>
</reference>
<feature type="region of interest" description="Disordered" evidence="1">
    <location>
        <begin position="47"/>
        <end position="108"/>
    </location>
</feature>
<feature type="compositionally biased region" description="Low complexity" evidence="1">
    <location>
        <begin position="84"/>
        <end position="105"/>
    </location>
</feature>
<dbReference type="Proteomes" id="UP001153269">
    <property type="component" value="Unassembled WGS sequence"/>
</dbReference>
<protein>
    <submittedName>
        <fullName evidence="2">Uncharacterized protein</fullName>
    </submittedName>
</protein>
<keyword evidence="3" id="KW-1185">Reference proteome</keyword>
<proteinExistence type="predicted"/>
<dbReference type="AlphaFoldDB" id="A0A9N7TT14"/>
<gene>
    <name evidence="2" type="ORF">PLEPLA_LOCUS6243</name>
</gene>
<name>A0A9N7TT14_PLEPL</name>
<feature type="compositionally biased region" description="Basic and acidic residues" evidence="1">
    <location>
        <begin position="51"/>
        <end position="83"/>
    </location>
</feature>
<feature type="compositionally biased region" description="Basic and acidic residues" evidence="1">
    <location>
        <begin position="1"/>
        <end position="17"/>
    </location>
</feature>
<feature type="region of interest" description="Disordered" evidence="1">
    <location>
        <begin position="155"/>
        <end position="191"/>
    </location>
</feature>
<evidence type="ECO:0000313" key="3">
    <source>
        <dbReference type="Proteomes" id="UP001153269"/>
    </source>
</evidence>
<sequence>MGKRRWGEPRLVGDLKDTSGPPGCCSPGIFSAEESLCIGPQLALPASALSPRDETVHESKLTRSGDTEGPLEKERGHRRDAAHTHTAWSSPPSAPSSAPTAGRTSFLHSPSQAKPFKYGTGEICTLNFLFDDILHDIITENPLYRLFINMLSATSSKKTPKSKERRFSTMDSNHSIQPGRGKAKGDMHLMSPSPGLTNLWR</sequence>
<comment type="caution">
    <text evidence="2">The sequence shown here is derived from an EMBL/GenBank/DDBJ whole genome shotgun (WGS) entry which is preliminary data.</text>
</comment>
<evidence type="ECO:0000313" key="2">
    <source>
        <dbReference type="EMBL" id="CAB1418417.1"/>
    </source>
</evidence>
<organism evidence="2 3">
    <name type="scientific">Pleuronectes platessa</name>
    <name type="common">European plaice</name>
    <dbReference type="NCBI Taxonomy" id="8262"/>
    <lineage>
        <taxon>Eukaryota</taxon>
        <taxon>Metazoa</taxon>
        <taxon>Chordata</taxon>
        <taxon>Craniata</taxon>
        <taxon>Vertebrata</taxon>
        <taxon>Euteleostomi</taxon>
        <taxon>Actinopterygii</taxon>
        <taxon>Neopterygii</taxon>
        <taxon>Teleostei</taxon>
        <taxon>Neoteleostei</taxon>
        <taxon>Acanthomorphata</taxon>
        <taxon>Carangaria</taxon>
        <taxon>Pleuronectiformes</taxon>
        <taxon>Pleuronectoidei</taxon>
        <taxon>Pleuronectidae</taxon>
        <taxon>Pleuronectes</taxon>
    </lineage>
</organism>
<accession>A0A9N7TT14</accession>
<feature type="region of interest" description="Disordered" evidence="1">
    <location>
        <begin position="1"/>
        <end position="26"/>
    </location>
</feature>
<dbReference type="EMBL" id="CADEAL010000324">
    <property type="protein sequence ID" value="CAB1418417.1"/>
    <property type="molecule type" value="Genomic_DNA"/>
</dbReference>
<evidence type="ECO:0000256" key="1">
    <source>
        <dbReference type="SAM" id="MobiDB-lite"/>
    </source>
</evidence>